<dbReference type="SUPFAM" id="SSF103473">
    <property type="entry name" value="MFS general substrate transporter"/>
    <property type="match status" value="1"/>
</dbReference>
<feature type="transmembrane region" description="Helical" evidence="7">
    <location>
        <begin position="373"/>
        <end position="391"/>
    </location>
</feature>
<keyword evidence="4 7" id="KW-0812">Transmembrane</keyword>
<evidence type="ECO:0000313" key="10">
    <source>
        <dbReference type="Proteomes" id="UP000215596"/>
    </source>
</evidence>
<keyword evidence="6 7" id="KW-0472">Membrane</keyword>
<dbReference type="GO" id="GO:0005886">
    <property type="term" value="C:plasma membrane"/>
    <property type="evidence" value="ECO:0007669"/>
    <property type="project" value="UniProtKB-SubCell"/>
</dbReference>
<evidence type="ECO:0000256" key="5">
    <source>
        <dbReference type="ARBA" id="ARBA00022989"/>
    </source>
</evidence>
<evidence type="ECO:0000259" key="8">
    <source>
        <dbReference type="PROSITE" id="PS50850"/>
    </source>
</evidence>
<dbReference type="Pfam" id="PF07690">
    <property type="entry name" value="MFS_1"/>
    <property type="match status" value="1"/>
</dbReference>
<comment type="subcellular location">
    <subcellularLocation>
        <location evidence="1">Cell membrane</location>
        <topology evidence="1">Multi-pass membrane protein</topology>
    </subcellularLocation>
</comment>
<feature type="transmembrane region" description="Helical" evidence="7">
    <location>
        <begin position="44"/>
        <end position="66"/>
    </location>
</feature>
<keyword evidence="3" id="KW-1003">Cell membrane</keyword>
<dbReference type="AlphaFoldDB" id="A0A268EVY9"/>
<feature type="transmembrane region" description="Helical" evidence="7">
    <location>
        <begin position="169"/>
        <end position="190"/>
    </location>
</feature>
<feature type="transmembrane region" description="Helical" evidence="7">
    <location>
        <begin position="143"/>
        <end position="163"/>
    </location>
</feature>
<feature type="transmembrane region" description="Helical" evidence="7">
    <location>
        <begin position="315"/>
        <end position="333"/>
    </location>
</feature>
<dbReference type="CDD" id="cd06173">
    <property type="entry name" value="MFS_MefA_like"/>
    <property type="match status" value="1"/>
</dbReference>
<evidence type="ECO:0000313" key="9">
    <source>
        <dbReference type="EMBL" id="PAD77271.1"/>
    </source>
</evidence>
<dbReference type="PANTHER" id="PTHR43266">
    <property type="entry name" value="MACROLIDE-EFFLUX PROTEIN"/>
    <property type="match status" value="1"/>
</dbReference>
<evidence type="ECO:0000256" key="3">
    <source>
        <dbReference type="ARBA" id="ARBA00022475"/>
    </source>
</evidence>
<feature type="transmembrane region" description="Helical" evidence="7">
    <location>
        <begin position="78"/>
        <end position="96"/>
    </location>
</feature>
<feature type="domain" description="Major facilitator superfamily (MFS) profile" evidence="8">
    <location>
        <begin position="9"/>
        <end position="398"/>
    </location>
</feature>
<dbReference type="InterPro" id="IPR020846">
    <property type="entry name" value="MFS_dom"/>
</dbReference>
<feature type="transmembrane region" description="Helical" evidence="7">
    <location>
        <begin position="258"/>
        <end position="278"/>
    </location>
</feature>
<dbReference type="PROSITE" id="PS50850">
    <property type="entry name" value="MFS"/>
    <property type="match status" value="1"/>
</dbReference>
<evidence type="ECO:0000256" key="4">
    <source>
        <dbReference type="ARBA" id="ARBA00022692"/>
    </source>
</evidence>
<feature type="transmembrane region" description="Helical" evidence="7">
    <location>
        <begin position="222"/>
        <end position="246"/>
    </location>
</feature>
<dbReference type="InterPro" id="IPR036259">
    <property type="entry name" value="MFS_trans_sf"/>
</dbReference>
<sequence length="421" mass="44617">MKGLLSSRAFVLLMLSDLLQNVGIWIRNMALLFFIMEKSGGNPVAVSLLTVIEYAPIFIFSAIGGVLADRWRPRRTMLWGDILSFISIVIILFTVMSGMWQAVFAVTLVSAIASQFSQPASVKIIKRSLPDELVAQATALSQSMMSLFIIAGPIIGTAIYQHLGLEASLFSLLGVFGLSAVLIVCIPSSVDEGGTVRSGPSSFRRELGEGIRYITGSRMLRIMLLIYAVLALGAGLVQPLDIFVITNRLQLDMTAVQWFTALEGVGMLAGGIMAAILAGKLNGRLLLFIGLAFLGISTCVEVLSLWPLLTGSLRFLTGLLLALGQTALMAMVIRGVEEAYVGRMSGLLSPAFTAMLLIGSGITGVYMSLTSIFVVYFTAGGLFLLASLISLRLPAASSALSSGAQTPQVTASSSAPACSSQ</sequence>
<dbReference type="Gene3D" id="1.20.1250.20">
    <property type="entry name" value="MFS general substrate transporter like domains"/>
    <property type="match status" value="2"/>
</dbReference>
<dbReference type="RefSeq" id="WP_095264970.1">
    <property type="nucleotide sequence ID" value="NZ_NPBY01000030.1"/>
</dbReference>
<comment type="caution">
    <text evidence="9">The sequence shown here is derived from an EMBL/GenBank/DDBJ whole genome shotgun (WGS) entry which is preliminary data.</text>
</comment>
<dbReference type="InterPro" id="IPR011701">
    <property type="entry name" value="MFS"/>
</dbReference>
<feature type="transmembrane region" description="Helical" evidence="7">
    <location>
        <begin position="345"/>
        <end position="367"/>
    </location>
</feature>
<evidence type="ECO:0000256" key="7">
    <source>
        <dbReference type="SAM" id="Phobius"/>
    </source>
</evidence>
<keyword evidence="5 7" id="KW-1133">Transmembrane helix</keyword>
<dbReference type="Proteomes" id="UP000215596">
    <property type="component" value="Unassembled WGS sequence"/>
</dbReference>
<accession>A0A268EVY9</accession>
<proteinExistence type="predicted"/>
<evidence type="ECO:0000256" key="2">
    <source>
        <dbReference type="ARBA" id="ARBA00022448"/>
    </source>
</evidence>
<gene>
    <name evidence="9" type="ORF">CHH67_09685</name>
</gene>
<dbReference type="PANTHER" id="PTHR43266:SF8">
    <property type="entry name" value="MACROLIDE-EFFLUX PROTEIN"/>
    <property type="match status" value="1"/>
</dbReference>
<dbReference type="EMBL" id="NPBY01000030">
    <property type="protein sequence ID" value="PAD77271.1"/>
    <property type="molecule type" value="Genomic_DNA"/>
</dbReference>
<organism evidence="9 10">
    <name type="scientific">Paenibacillus campinasensis</name>
    <dbReference type="NCBI Taxonomy" id="66347"/>
    <lineage>
        <taxon>Bacteria</taxon>
        <taxon>Bacillati</taxon>
        <taxon>Bacillota</taxon>
        <taxon>Bacilli</taxon>
        <taxon>Bacillales</taxon>
        <taxon>Paenibacillaceae</taxon>
        <taxon>Paenibacillus</taxon>
    </lineage>
</organism>
<keyword evidence="2" id="KW-0813">Transport</keyword>
<evidence type="ECO:0000256" key="1">
    <source>
        <dbReference type="ARBA" id="ARBA00004651"/>
    </source>
</evidence>
<dbReference type="OrthoDB" id="2942684at2"/>
<dbReference type="GO" id="GO:0022857">
    <property type="term" value="F:transmembrane transporter activity"/>
    <property type="evidence" value="ECO:0007669"/>
    <property type="project" value="InterPro"/>
</dbReference>
<evidence type="ECO:0000256" key="6">
    <source>
        <dbReference type="ARBA" id="ARBA00023136"/>
    </source>
</evidence>
<reference evidence="9 10" key="1">
    <citation type="submission" date="2017-07" db="EMBL/GenBank/DDBJ databases">
        <title>Isolation and whole genome analysis of endospore-forming bacteria from heroin.</title>
        <authorList>
            <person name="Kalinowski J."/>
            <person name="Ahrens B."/>
            <person name="Al-Dilaimi A."/>
            <person name="Winkler A."/>
            <person name="Wibberg D."/>
            <person name="Schleenbecker U."/>
            <person name="Ruckert C."/>
            <person name="Wolfel R."/>
            <person name="Grass G."/>
        </authorList>
    </citation>
    <scope>NUCLEOTIDE SEQUENCE [LARGE SCALE GENOMIC DNA]</scope>
    <source>
        <strain evidence="9 10">7537-G1</strain>
    </source>
</reference>
<feature type="transmembrane region" description="Helical" evidence="7">
    <location>
        <begin position="285"/>
        <end position="309"/>
    </location>
</feature>
<protein>
    <submittedName>
        <fullName evidence="9">MFS transporter</fullName>
    </submittedName>
</protein>
<name>A0A268EVY9_9BACL</name>